<evidence type="ECO:0000256" key="4">
    <source>
        <dbReference type="ARBA" id="ARBA00022630"/>
    </source>
</evidence>
<dbReference type="SUPFAM" id="SSF52218">
    <property type="entry name" value="Flavoproteins"/>
    <property type="match status" value="1"/>
</dbReference>
<dbReference type="PANTHER" id="PTHR42809:SF1">
    <property type="entry name" value="FLAVODOXIN 1"/>
    <property type="match status" value="1"/>
</dbReference>
<evidence type="ECO:0000256" key="2">
    <source>
        <dbReference type="ARBA" id="ARBA00005267"/>
    </source>
</evidence>
<feature type="domain" description="Flavodoxin-like" evidence="8">
    <location>
        <begin position="6"/>
        <end position="166"/>
    </location>
</feature>
<dbReference type="InterPro" id="IPR050619">
    <property type="entry name" value="Flavodoxin"/>
</dbReference>
<sequence length="170" mass="19098">MNMKKIGLFYSKSTVKTAQIAKKILAEFDKGQIESVTLEDAWEADFEKYDNLILGAATWFDGELPDAWDELIPKIKTINFKGKKAAIFGLGNQKGYPDNFVDSIGLLADVFEECGANIVGFTSTEGYEFEKSAAVRNGKFCGLAIDFENQNKLTDKRVKDWVENLKNEFN</sequence>
<organism evidence="9">
    <name type="scientific">uncultured Paludibacter sp</name>
    <dbReference type="NCBI Taxonomy" id="497635"/>
    <lineage>
        <taxon>Bacteria</taxon>
        <taxon>Pseudomonadati</taxon>
        <taxon>Bacteroidota</taxon>
        <taxon>Bacteroidia</taxon>
        <taxon>Bacteroidales</taxon>
        <taxon>Paludibacteraceae</taxon>
        <taxon>Paludibacter</taxon>
        <taxon>environmental samples</taxon>
    </lineage>
</organism>
<dbReference type="Gene3D" id="3.40.50.360">
    <property type="match status" value="1"/>
</dbReference>
<evidence type="ECO:0000256" key="1">
    <source>
        <dbReference type="ARBA" id="ARBA00001917"/>
    </source>
</evidence>
<dbReference type="PROSITE" id="PS50902">
    <property type="entry name" value="FLAVODOXIN_LIKE"/>
    <property type="match status" value="1"/>
</dbReference>
<evidence type="ECO:0000256" key="5">
    <source>
        <dbReference type="ARBA" id="ARBA00022643"/>
    </source>
</evidence>
<comment type="function">
    <text evidence="7">Low-potential electron donor to a number of redox enzymes.</text>
</comment>
<dbReference type="EMBL" id="UPXZ01000040">
    <property type="protein sequence ID" value="VBB48608.1"/>
    <property type="molecule type" value="Genomic_DNA"/>
</dbReference>
<proteinExistence type="inferred from homology"/>
<keyword evidence="3 7" id="KW-0813">Transport</keyword>
<dbReference type="GO" id="GO:0010181">
    <property type="term" value="F:FMN binding"/>
    <property type="evidence" value="ECO:0007669"/>
    <property type="project" value="UniProtKB-UniRule"/>
</dbReference>
<dbReference type="PIRSF" id="PIRSF038996">
    <property type="entry name" value="FldA"/>
    <property type="match status" value="1"/>
</dbReference>
<evidence type="ECO:0000256" key="7">
    <source>
        <dbReference type="PIRNR" id="PIRNR038996"/>
    </source>
</evidence>
<evidence type="ECO:0000313" key="9">
    <source>
        <dbReference type="EMBL" id="VBB48608.1"/>
    </source>
</evidence>
<dbReference type="NCBIfam" id="NF006739">
    <property type="entry name" value="PRK09267.1-5"/>
    <property type="match status" value="1"/>
</dbReference>
<comment type="similarity">
    <text evidence="2 7">Belongs to the flavodoxin family.</text>
</comment>
<gene>
    <name evidence="9" type="primary">nifF</name>
    <name evidence="9" type="ORF">TRIP_D450063</name>
</gene>
<reference evidence="9" key="1">
    <citation type="submission" date="2018-07" db="EMBL/GenBank/DDBJ databases">
        <authorList>
            <consortium name="Genoscope - CEA"/>
            <person name="William W."/>
        </authorList>
    </citation>
    <scope>NUCLEOTIDE SEQUENCE</scope>
    <source>
        <strain evidence="9">IK1</strain>
    </source>
</reference>
<dbReference type="AlphaFoldDB" id="A0A653AKQ5"/>
<dbReference type="NCBIfam" id="TIGR01752">
    <property type="entry name" value="flav_long"/>
    <property type="match status" value="1"/>
</dbReference>
<accession>A0A653AKQ5</accession>
<evidence type="ECO:0000256" key="6">
    <source>
        <dbReference type="ARBA" id="ARBA00022982"/>
    </source>
</evidence>
<keyword evidence="6 7" id="KW-0249">Electron transport</keyword>
<keyword evidence="4 7" id="KW-0285">Flavoprotein</keyword>
<evidence type="ECO:0000259" key="8">
    <source>
        <dbReference type="PROSITE" id="PS50902"/>
    </source>
</evidence>
<keyword evidence="5 7" id="KW-0288">FMN</keyword>
<name>A0A653AKQ5_9BACT</name>
<dbReference type="InterPro" id="IPR008254">
    <property type="entry name" value="Flavodoxin/NO_synth"/>
</dbReference>
<dbReference type="GO" id="GO:0009055">
    <property type="term" value="F:electron transfer activity"/>
    <property type="evidence" value="ECO:0007669"/>
    <property type="project" value="UniProtKB-UniRule"/>
</dbReference>
<dbReference type="InterPro" id="IPR029039">
    <property type="entry name" value="Flavoprotein-like_sf"/>
</dbReference>
<dbReference type="Pfam" id="PF00258">
    <property type="entry name" value="Flavodoxin_1"/>
    <property type="match status" value="1"/>
</dbReference>
<comment type="cofactor">
    <cofactor evidence="1 7">
        <name>FMN</name>
        <dbReference type="ChEBI" id="CHEBI:58210"/>
    </cofactor>
</comment>
<evidence type="ECO:0000256" key="3">
    <source>
        <dbReference type="ARBA" id="ARBA00022448"/>
    </source>
</evidence>
<protein>
    <recommendedName>
        <fullName evidence="7">Flavodoxin</fullName>
    </recommendedName>
</protein>
<dbReference type="PANTHER" id="PTHR42809">
    <property type="entry name" value="FLAVODOXIN 2"/>
    <property type="match status" value="1"/>
</dbReference>
<dbReference type="InterPro" id="IPR010086">
    <property type="entry name" value="Flavodoxin_lc"/>
</dbReference>